<evidence type="ECO:0000259" key="5">
    <source>
        <dbReference type="PROSITE" id="PS50850"/>
    </source>
</evidence>
<feature type="transmembrane region" description="Helical" evidence="4">
    <location>
        <begin position="241"/>
        <end position="265"/>
    </location>
</feature>
<feature type="transmembrane region" description="Helical" evidence="4">
    <location>
        <begin position="419"/>
        <end position="435"/>
    </location>
</feature>
<dbReference type="AlphaFoldDB" id="A0A9P6U2U4"/>
<dbReference type="Pfam" id="PF07690">
    <property type="entry name" value="MFS_1"/>
    <property type="match status" value="1"/>
</dbReference>
<gene>
    <name evidence="6" type="ORF">DFQ27_005476</name>
</gene>
<dbReference type="PROSITE" id="PS50850">
    <property type="entry name" value="MFS"/>
    <property type="match status" value="1"/>
</dbReference>
<feature type="transmembrane region" description="Helical" evidence="4">
    <location>
        <begin position="210"/>
        <end position="229"/>
    </location>
</feature>
<feature type="compositionally biased region" description="Basic and acidic residues" evidence="3">
    <location>
        <begin position="74"/>
        <end position="85"/>
    </location>
</feature>
<feature type="domain" description="Major facilitator superfamily (MFS) profile" evidence="5">
    <location>
        <begin position="118"/>
        <end position="537"/>
    </location>
</feature>
<dbReference type="OrthoDB" id="6499973at2759"/>
<feature type="transmembrane region" description="Helical" evidence="4">
    <location>
        <begin position="114"/>
        <end position="135"/>
    </location>
</feature>
<comment type="similarity">
    <text evidence="2">Belongs to the major facilitator superfamily. Monocarboxylate porter (TC 2.A.1.13) family.</text>
</comment>
<feature type="transmembrane region" description="Helical" evidence="4">
    <location>
        <begin position="510"/>
        <end position="534"/>
    </location>
</feature>
<feature type="transmembrane region" description="Helical" evidence="4">
    <location>
        <begin position="187"/>
        <end position="204"/>
    </location>
</feature>
<evidence type="ECO:0000256" key="1">
    <source>
        <dbReference type="ARBA" id="ARBA00004141"/>
    </source>
</evidence>
<proteinExistence type="inferred from homology"/>
<dbReference type="SUPFAM" id="SSF103473">
    <property type="entry name" value="MFS general substrate transporter"/>
    <property type="match status" value="1"/>
</dbReference>
<dbReference type="GO" id="GO:0022857">
    <property type="term" value="F:transmembrane transporter activity"/>
    <property type="evidence" value="ECO:0007669"/>
    <property type="project" value="InterPro"/>
</dbReference>
<feature type="transmembrane region" description="Helical" evidence="4">
    <location>
        <begin position="476"/>
        <end position="498"/>
    </location>
</feature>
<dbReference type="PANTHER" id="PTHR11360">
    <property type="entry name" value="MONOCARBOXYLATE TRANSPORTER"/>
    <property type="match status" value="1"/>
</dbReference>
<dbReference type="InterPro" id="IPR050327">
    <property type="entry name" value="Proton-linked_MCT"/>
</dbReference>
<sequence>MATDTCREARHKHGHDPIKPALSRDSTLTAVESPGSSSPHVPESDLPTPDDAEPSLNTAEASAIQPQQHGHSHIHYDRHNTEDTLVKNTTDEDEGENDEDDSSDDPPPEGGTRAWLVILGTFLVQTFVFAQTEYIFGVFAENYLRVFPGSSASQITLVGTIGSGITYLAGVGAGILSDRIGYRTTSLMGTLVMTCALIFASFATEVWHLYLTQGVLFGIGASMSYYPAMGAPSHWFEKRRGLVMGIQGCGTGVGGFVLAPVAQALLDRVGLSWTNRFFAGYCLVVCGISSFLIVERKRKKPTRTKNKQQQGSSSNVTYETEATAVANEEGIKKQDKHKCLHEISIKEIMKQSAFHMLLVSQMIISMVYLLPMYFMQTYSVYIGLTPQQGATIIAFFNASTCIGRLGVGYIGDRFSKDRALTISVYMLGISVLAIWTFAHSYAVLVCFAVVYGIAFAGMITLTPTKIADIYGPHRTASVLGVAWSVACPAMFLGTYAGSKILELSFPKTTYVPMIVFTGTGFLVSAVLYSLWLVLARRQKRRIQAAFSASPVVSP</sequence>
<evidence type="ECO:0000256" key="2">
    <source>
        <dbReference type="ARBA" id="ARBA00006727"/>
    </source>
</evidence>
<dbReference type="GO" id="GO:0016020">
    <property type="term" value="C:membrane"/>
    <property type="evidence" value="ECO:0007669"/>
    <property type="project" value="UniProtKB-SubCell"/>
</dbReference>
<organism evidence="6 7">
    <name type="scientific">Actinomortierella ambigua</name>
    <dbReference type="NCBI Taxonomy" id="1343610"/>
    <lineage>
        <taxon>Eukaryota</taxon>
        <taxon>Fungi</taxon>
        <taxon>Fungi incertae sedis</taxon>
        <taxon>Mucoromycota</taxon>
        <taxon>Mortierellomycotina</taxon>
        <taxon>Mortierellomycetes</taxon>
        <taxon>Mortierellales</taxon>
        <taxon>Mortierellaceae</taxon>
        <taxon>Actinomortierella</taxon>
    </lineage>
</organism>
<comment type="subcellular location">
    <subcellularLocation>
        <location evidence="1">Membrane</location>
        <topology evidence="1">Multi-pass membrane protein</topology>
    </subcellularLocation>
</comment>
<feature type="region of interest" description="Disordered" evidence="3">
    <location>
        <begin position="1"/>
        <end position="110"/>
    </location>
</feature>
<feature type="compositionally biased region" description="Acidic residues" evidence="3">
    <location>
        <begin position="91"/>
        <end position="107"/>
    </location>
</feature>
<dbReference type="Gene3D" id="1.20.1250.20">
    <property type="entry name" value="MFS general substrate transporter like domains"/>
    <property type="match status" value="1"/>
</dbReference>
<feature type="compositionally biased region" description="Polar residues" evidence="3">
    <location>
        <begin position="24"/>
        <end position="39"/>
    </location>
</feature>
<comment type="caution">
    <text evidence="6">The sequence shown here is derived from an EMBL/GenBank/DDBJ whole genome shotgun (WGS) entry which is preliminary data.</text>
</comment>
<dbReference type="InterPro" id="IPR036259">
    <property type="entry name" value="MFS_trans_sf"/>
</dbReference>
<accession>A0A9P6U2U4</accession>
<evidence type="ECO:0000313" key="7">
    <source>
        <dbReference type="Proteomes" id="UP000807716"/>
    </source>
</evidence>
<dbReference type="InterPro" id="IPR020846">
    <property type="entry name" value="MFS_dom"/>
</dbReference>
<feature type="transmembrane region" description="Helical" evidence="4">
    <location>
        <begin position="387"/>
        <end position="407"/>
    </location>
</feature>
<dbReference type="InterPro" id="IPR011701">
    <property type="entry name" value="MFS"/>
</dbReference>
<feature type="transmembrane region" description="Helical" evidence="4">
    <location>
        <begin position="441"/>
        <end position="464"/>
    </location>
</feature>
<evidence type="ECO:0000256" key="3">
    <source>
        <dbReference type="SAM" id="MobiDB-lite"/>
    </source>
</evidence>
<dbReference type="Proteomes" id="UP000807716">
    <property type="component" value="Unassembled WGS sequence"/>
</dbReference>
<keyword evidence="4" id="KW-0472">Membrane</keyword>
<name>A0A9P6U2U4_9FUNG</name>
<evidence type="ECO:0000256" key="4">
    <source>
        <dbReference type="SAM" id="Phobius"/>
    </source>
</evidence>
<keyword evidence="7" id="KW-1185">Reference proteome</keyword>
<feature type="transmembrane region" description="Helical" evidence="4">
    <location>
        <begin position="353"/>
        <end position="375"/>
    </location>
</feature>
<dbReference type="CDD" id="cd17352">
    <property type="entry name" value="MFS_MCT_SLC16"/>
    <property type="match status" value="1"/>
</dbReference>
<dbReference type="PANTHER" id="PTHR11360:SF284">
    <property type="entry name" value="EG:103B4.3 PROTEIN-RELATED"/>
    <property type="match status" value="1"/>
</dbReference>
<feature type="compositionally biased region" description="Polar residues" evidence="3">
    <location>
        <begin position="55"/>
        <end position="69"/>
    </location>
</feature>
<evidence type="ECO:0000313" key="6">
    <source>
        <dbReference type="EMBL" id="KAG0256827.1"/>
    </source>
</evidence>
<feature type="transmembrane region" description="Helical" evidence="4">
    <location>
        <begin position="155"/>
        <end position="175"/>
    </location>
</feature>
<protein>
    <recommendedName>
        <fullName evidence="5">Major facilitator superfamily (MFS) profile domain-containing protein</fullName>
    </recommendedName>
</protein>
<feature type="transmembrane region" description="Helical" evidence="4">
    <location>
        <begin position="277"/>
        <end position="294"/>
    </location>
</feature>
<dbReference type="EMBL" id="JAAAJB010000390">
    <property type="protein sequence ID" value="KAG0256827.1"/>
    <property type="molecule type" value="Genomic_DNA"/>
</dbReference>
<keyword evidence="4" id="KW-1133">Transmembrane helix</keyword>
<reference evidence="6" key="1">
    <citation type="journal article" date="2020" name="Fungal Divers.">
        <title>Resolving the Mortierellaceae phylogeny through synthesis of multi-gene phylogenetics and phylogenomics.</title>
        <authorList>
            <person name="Vandepol N."/>
            <person name="Liber J."/>
            <person name="Desiro A."/>
            <person name="Na H."/>
            <person name="Kennedy M."/>
            <person name="Barry K."/>
            <person name="Grigoriev I.V."/>
            <person name="Miller A.N."/>
            <person name="O'Donnell K."/>
            <person name="Stajich J.E."/>
            <person name="Bonito G."/>
        </authorList>
    </citation>
    <scope>NUCLEOTIDE SEQUENCE</scope>
    <source>
        <strain evidence="6">BC1065</strain>
    </source>
</reference>
<keyword evidence="4" id="KW-0812">Transmembrane</keyword>